<evidence type="ECO:0000256" key="2">
    <source>
        <dbReference type="ARBA" id="ARBA00005336"/>
    </source>
</evidence>
<dbReference type="STRING" id="111105.HR09_09325"/>
<dbReference type="Pfam" id="PF00144">
    <property type="entry name" value="Beta-lactamase"/>
    <property type="match status" value="2"/>
</dbReference>
<dbReference type="Proteomes" id="UP000030130">
    <property type="component" value="Unassembled WGS sequence"/>
</dbReference>
<gene>
    <name evidence="10" type="ORF">HR08_04030</name>
</gene>
<dbReference type="InterPro" id="IPR001764">
    <property type="entry name" value="Glyco_hydro_3_N"/>
</dbReference>
<feature type="domain" description="Beta-lactamase-related" evidence="8">
    <location>
        <begin position="792"/>
        <end position="977"/>
    </location>
</feature>
<reference evidence="10 11" key="1">
    <citation type="submission" date="2014-08" db="EMBL/GenBank/DDBJ databases">
        <title>Porphyromonas gulae strain:COT-052_OH1451 Genome sequencing.</title>
        <authorList>
            <person name="Wallis C."/>
            <person name="Deusch O."/>
            <person name="O'Flynn C."/>
            <person name="Davis I."/>
            <person name="Jospin G."/>
            <person name="Darling A.E."/>
            <person name="Coil D.A."/>
            <person name="Alexiev A."/>
            <person name="Horsfall A."/>
            <person name="Kirkwood N."/>
            <person name="Harris S."/>
            <person name="Eisen J.A."/>
        </authorList>
    </citation>
    <scope>NUCLEOTIDE SEQUENCE [LARGE SCALE GENOMIC DNA]</scope>
    <source>
        <strain evidence="11">COT-052 OH1451</strain>
    </source>
</reference>
<dbReference type="InterPro" id="IPR036962">
    <property type="entry name" value="Glyco_hydro_3_N_sf"/>
</dbReference>
<comment type="caution">
    <text evidence="10">The sequence shown here is derived from an EMBL/GenBank/DDBJ whole genome shotgun (WGS) entry which is preliminary data.</text>
</comment>
<dbReference type="Gene3D" id="3.20.20.300">
    <property type="entry name" value="Glycoside hydrolase, family 3, N-terminal domain"/>
    <property type="match status" value="1"/>
</dbReference>
<evidence type="ECO:0000256" key="1">
    <source>
        <dbReference type="ARBA" id="ARBA00001231"/>
    </source>
</evidence>
<evidence type="ECO:0000313" key="11">
    <source>
        <dbReference type="Proteomes" id="UP000030130"/>
    </source>
</evidence>
<feature type="chain" id="PRO_5001987355" description="beta-N-acetylhexosaminidase" evidence="7">
    <location>
        <begin position="21"/>
        <end position="1003"/>
    </location>
</feature>
<evidence type="ECO:0000256" key="4">
    <source>
        <dbReference type="ARBA" id="ARBA00022801"/>
    </source>
</evidence>
<feature type="signal peptide" evidence="7">
    <location>
        <begin position="1"/>
        <end position="20"/>
    </location>
</feature>
<feature type="region of interest" description="Disordered" evidence="6">
    <location>
        <begin position="569"/>
        <end position="590"/>
    </location>
</feature>
<evidence type="ECO:0000259" key="8">
    <source>
        <dbReference type="Pfam" id="PF00144"/>
    </source>
</evidence>
<dbReference type="InterPro" id="IPR012338">
    <property type="entry name" value="Beta-lactam/transpept-like"/>
</dbReference>
<dbReference type="PANTHER" id="PTHR30480:SF13">
    <property type="entry name" value="BETA-HEXOSAMINIDASE"/>
    <property type="match status" value="1"/>
</dbReference>
<protein>
    <recommendedName>
        <fullName evidence="3">beta-N-acetylhexosaminidase</fullName>
        <ecNumber evidence="3">3.2.1.52</ecNumber>
    </recommendedName>
</protein>
<dbReference type="SUPFAM" id="SSF56601">
    <property type="entry name" value="beta-lactamase/transpeptidase-like"/>
    <property type="match status" value="1"/>
</dbReference>
<feature type="domain" description="Glycoside hydrolase family 3 N-terminal" evidence="9">
    <location>
        <begin position="65"/>
        <end position="378"/>
    </location>
</feature>
<dbReference type="GO" id="GO:0005975">
    <property type="term" value="P:carbohydrate metabolic process"/>
    <property type="evidence" value="ECO:0007669"/>
    <property type="project" value="InterPro"/>
</dbReference>
<dbReference type="EC" id="3.2.1.52" evidence="3"/>
<dbReference type="OrthoDB" id="9805821at2"/>
<dbReference type="GO" id="GO:0004563">
    <property type="term" value="F:beta-N-acetylhexosaminidase activity"/>
    <property type="evidence" value="ECO:0007669"/>
    <property type="project" value="UniProtKB-EC"/>
</dbReference>
<evidence type="ECO:0000256" key="6">
    <source>
        <dbReference type="SAM" id="MobiDB-lite"/>
    </source>
</evidence>
<evidence type="ECO:0000313" key="10">
    <source>
        <dbReference type="EMBL" id="KGN86360.1"/>
    </source>
</evidence>
<organism evidence="10 11">
    <name type="scientific">Porphyromonas gulae</name>
    <dbReference type="NCBI Taxonomy" id="111105"/>
    <lineage>
        <taxon>Bacteria</taxon>
        <taxon>Pseudomonadati</taxon>
        <taxon>Bacteroidota</taxon>
        <taxon>Bacteroidia</taxon>
        <taxon>Bacteroidales</taxon>
        <taxon>Porphyromonadaceae</taxon>
        <taxon>Porphyromonas</taxon>
    </lineage>
</organism>
<dbReference type="SUPFAM" id="SSF51445">
    <property type="entry name" value="(Trans)glycosidases"/>
    <property type="match status" value="1"/>
</dbReference>
<keyword evidence="7" id="KW-0732">Signal</keyword>
<dbReference type="Gene3D" id="3.40.710.10">
    <property type="entry name" value="DD-peptidase/beta-lactamase superfamily"/>
    <property type="match status" value="1"/>
</dbReference>
<comment type="catalytic activity">
    <reaction evidence="1">
        <text>Hydrolysis of terminal non-reducing N-acetyl-D-hexosamine residues in N-acetyl-beta-D-hexosaminides.</text>
        <dbReference type="EC" id="3.2.1.52"/>
    </reaction>
</comment>
<dbReference type="InterPro" id="IPR001466">
    <property type="entry name" value="Beta-lactam-related"/>
</dbReference>
<keyword evidence="4 10" id="KW-0378">Hydrolase</keyword>
<proteinExistence type="inferred from homology"/>
<accession>A0A0A2F8J9</accession>
<dbReference type="PANTHER" id="PTHR30480">
    <property type="entry name" value="BETA-HEXOSAMINIDASE-RELATED"/>
    <property type="match status" value="1"/>
</dbReference>
<dbReference type="AlphaFoldDB" id="A0A0A2F8J9"/>
<dbReference type="RefSeq" id="WP_039420647.1">
    <property type="nucleotide sequence ID" value="NZ_JRAI01000038.1"/>
</dbReference>
<name>A0A0A2F8J9_9PORP</name>
<evidence type="ECO:0000256" key="5">
    <source>
        <dbReference type="ARBA" id="ARBA00023295"/>
    </source>
</evidence>
<dbReference type="InterPro" id="IPR050226">
    <property type="entry name" value="NagZ_Beta-hexosaminidase"/>
</dbReference>
<sequence>MKRFLFSSITILFLSVLYTAMTPPRTNKGTMRAVQSKDYPFLLFEGIDGKDVDRWVEDRIKNMSTEEKVGQLLMPIVYPSLQGEKVKQAEQLVRSCHIGGILFQKGTLSEQYTMTRHLQEAARIPLLIALDGEWGLHMRLKDAPRFPRNMGLGHQKDNQLLYNYGREVARQCRLMGIHVNFAPVLDVNNNPKNPVIGTRSFGDNPRQVAERGVAYAQGLEDGGVMAVAKHFPGHGNTMEDSHKTLPTVFASREELDKTELFPFKEFFRAGLSGVMTAHLNVPALEAKKNTPSSLSYTICTDLLQREMGFEGLIFTDGLAMQGVQSAGSQPISVRAILAGNDILLGPVDPAKAFSEVLAAVKDGTISNDLLDKKCRKILAFKYGLIIRKELPKEKAAEKVVRQVNNREAERMAENLWLASITILKNKKQFLPLSEGNRIACVDLDGAATNTFTQELGLTSKDCYSYTKGSSSTRTQELLSKLKGYDAVIVTVRHTQPDRARTFLHRLTEQNHTAIVFFTSPYVADRIPAATDKARAIVVAYENVKEAARMAARKIRDRVVVSSGGEIPVVPEEEETDPTANMMPPTESHSSIIPMPAVDRIAKEALRQGAFPGCRILAVHRDKVVYDKSFGTLDGSAHGGKVSSSTIYDLASVTKIVATTPAVMLLVQDGKLKLSDRLGTLLPRFAGTDLKDITVQQLLLHEAGLRPSVNFYESLIDSSSLDGKLLSPRRSSGWVRVDTNMWGNPFFGFRSDLVSGQFRPDYPFRFSSNLYLSKEVKEIVLNTIASTPRNGVGRYRYSDLGFILLQQIVEKVSGKSLNVFVEERIFRPIGAGSLGYLPLGKYPVSRIAPAQNDKFLRKSIVRGTVDDEAAACLGGVSGNAGTFGTAEDVARVLDMFLHEGSYKGRRIIDQKVFRQFITTHGKGNRRCLGFDKGRASMAESASSSTYGHTGFTGTCVWVDPENELIFVFLSNRTYPNRLNKTLMTASVRPRLHQAIYEALGIAEQ</sequence>
<comment type="similarity">
    <text evidence="2">Belongs to the glycosyl hydrolase 3 family.</text>
</comment>
<dbReference type="eggNOG" id="COG1472">
    <property type="taxonomic scope" value="Bacteria"/>
</dbReference>
<evidence type="ECO:0000256" key="7">
    <source>
        <dbReference type="SAM" id="SignalP"/>
    </source>
</evidence>
<keyword evidence="5" id="KW-0326">Glycosidase</keyword>
<dbReference type="PRINTS" id="PR00133">
    <property type="entry name" value="GLHYDRLASE3"/>
</dbReference>
<feature type="domain" description="Beta-lactamase-related" evidence="8">
    <location>
        <begin position="597"/>
        <end position="707"/>
    </location>
</feature>
<dbReference type="InterPro" id="IPR017853">
    <property type="entry name" value="GH"/>
</dbReference>
<evidence type="ECO:0000256" key="3">
    <source>
        <dbReference type="ARBA" id="ARBA00012663"/>
    </source>
</evidence>
<dbReference type="GO" id="GO:0009254">
    <property type="term" value="P:peptidoglycan turnover"/>
    <property type="evidence" value="ECO:0007669"/>
    <property type="project" value="TreeGrafter"/>
</dbReference>
<dbReference type="eggNOG" id="COG1680">
    <property type="taxonomic scope" value="Bacteria"/>
</dbReference>
<dbReference type="EMBL" id="JRAI01000038">
    <property type="protein sequence ID" value="KGN86360.1"/>
    <property type="molecule type" value="Genomic_DNA"/>
</dbReference>
<dbReference type="Pfam" id="PF00933">
    <property type="entry name" value="Glyco_hydro_3"/>
    <property type="match status" value="1"/>
</dbReference>
<evidence type="ECO:0000259" key="9">
    <source>
        <dbReference type="Pfam" id="PF00933"/>
    </source>
</evidence>